<dbReference type="CDD" id="cd00303">
    <property type="entry name" value="retropepsin_like"/>
    <property type="match status" value="1"/>
</dbReference>
<accession>A0A9Q1QNU8</accession>
<evidence type="ECO:0000313" key="1">
    <source>
        <dbReference type="EMBL" id="KAJ8446925.1"/>
    </source>
</evidence>
<evidence type="ECO:0000313" key="2">
    <source>
        <dbReference type="Proteomes" id="UP001153076"/>
    </source>
</evidence>
<dbReference type="PANTHER" id="PTHR33240">
    <property type="entry name" value="OS08G0508500 PROTEIN"/>
    <property type="match status" value="1"/>
</dbReference>
<sequence>MVFGGKKAPRFASSHNDPSVVEMKIASAIVRRILIDTGSSVDIITWDCLKKLTHPGHDIIPLEVNPTGMIRLPVRFGDKLKSKNLEVDFLVVDASTAYNVILGRPTIHKDFAQIPQGIGTTLLIAMLFGLSHPFSPRGRFSLGRCKHLFPAPLVLGRQPLQPSVTLVALTPQANASAIITSSLVILGESKRPGARSPIDRLPDCRGADRSAPTSPAWVGADAAISSGRPSIRCPMWASKQMAGFFPRGAREGACSQNNLIRLRQTRDHGEMGRIMLSQTYSAACAMPWKEGEEVVLPLEGPPSNTRFIEGSAG</sequence>
<dbReference type="PANTHER" id="PTHR33240:SF17">
    <property type="entry name" value="EUKARYOTIC PEPTIDE CHAIN RELEASE FACTOR GTP-BINDING SUBUNIT-LIKE"/>
    <property type="match status" value="1"/>
</dbReference>
<gene>
    <name evidence="1" type="ORF">Cgig2_016467</name>
</gene>
<evidence type="ECO:0008006" key="3">
    <source>
        <dbReference type="Google" id="ProtNLM"/>
    </source>
</evidence>
<proteinExistence type="predicted"/>
<reference evidence="1" key="1">
    <citation type="submission" date="2022-04" db="EMBL/GenBank/DDBJ databases">
        <title>Carnegiea gigantea Genome sequencing and assembly v2.</title>
        <authorList>
            <person name="Copetti D."/>
            <person name="Sanderson M.J."/>
            <person name="Burquez A."/>
            <person name="Wojciechowski M.F."/>
        </authorList>
    </citation>
    <scope>NUCLEOTIDE SEQUENCE</scope>
    <source>
        <strain evidence="1">SGP5-SGP5p</strain>
        <tissue evidence="1">Aerial part</tissue>
    </source>
</reference>
<dbReference type="AlphaFoldDB" id="A0A9Q1QNU8"/>
<protein>
    <recommendedName>
        <fullName evidence="3">Peptidase A2 domain-containing protein</fullName>
    </recommendedName>
</protein>
<name>A0A9Q1QNU8_9CARY</name>
<dbReference type="Gene3D" id="2.40.70.10">
    <property type="entry name" value="Acid Proteases"/>
    <property type="match status" value="1"/>
</dbReference>
<dbReference type="EMBL" id="JAKOGI010000046">
    <property type="protein sequence ID" value="KAJ8446925.1"/>
    <property type="molecule type" value="Genomic_DNA"/>
</dbReference>
<organism evidence="1 2">
    <name type="scientific">Carnegiea gigantea</name>
    <dbReference type="NCBI Taxonomy" id="171969"/>
    <lineage>
        <taxon>Eukaryota</taxon>
        <taxon>Viridiplantae</taxon>
        <taxon>Streptophyta</taxon>
        <taxon>Embryophyta</taxon>
        <taxon>Tracheophyta</taxon>
        <taxon>Spermatophyta</taxon>
        <taxon>Magnoliopsida</taxon>
        <taxon>eudicotyledons</taxon>
        <taxon>Gunneridae</taxon>
        <taxon>Pentapetalae</taxon>
        <taxon>Caryophyllales</taxon>
        <taxon>Cactineae</taxon>
        <taxon>Cactaceae</taxon>
        <taxon>Cactoideae</taxon>
        <taxon>Echinocereeae</taxon>
        <taxon>Carnegiea</taxon>
    </lineage>
</organism>
<dbReference type="OrthoDB" id="2919534at2759"/>
<dbReference type="Proteomes" id="UP001153076">
    <property type="component" value="Unassembled WGS sequence"/>
</dbReference>
<keyword evidence="2" id="KW-1185">Reference proteome</keyword>
<comment type="caution">
    <text evidence="1">The sequence shown here is derived from an EMBL/GenBank/DDBJ whole genome shotgun (WGS) entry which is preliminary data.</text>
</comment>
<dbReference type="InterPro" id="IPR021109">
    <property type="entry name" value="Peptidase_aspartic_dom_sf"/>
</dbReference>